<keyword evidence="2" id="KW-1185">Reference proteome</keyword>
<protein>
    <submittedName>
        <fullName evidence="1">Uncharacterized protein</fullName>
    </submittedName>
</protein>
<name>A0A7U9XWS2_9MOLU</name>
<dbReference type="Proteomes" id="UP000620133">
    <property type="component" value="Chromosome"/>
</dbReference>
<dbReference type="EMBL" id="AP024412">
    <property type="protein sequence ID" value="BCR36699.1"/>
    <property type="molecule type" value="Genomic_DNA"/>
</dbReference>
<dbReference type="AlphaFoldDB" id="A0A7U9XWS2"/>
<gene>
    <name evidence="1" type="ORF">MPAN_015920</name>
</gene>
<organism evidence="1 2">
    <name type="scientific">Mariniplasma anaerobium</name>
    <dbReference type="NCBI Taxonomy" id="2735436"/>
    <lineage>
        <taxon>Bacteria</taxon>
        <taxon>Bacillati</taxon>
        <taxon>Mycoplasmatota</taxon>
        <taxon>Mollicutes</taxon>
        <taxon>Acholeplasmatales</taxon>
        <taxon>Acholeplasmataceae</taxon>
        <taxon>Mariniplasma</taxon>
    </lineage>
</organism>
<dbReference type="KEGG" id="manr:MPAN_015920"/>
<reference evidence="1" key="1">
    <citation type="submission" date="2021-01" db="EMBL/GenBank/DDBJ databases">
        <title>Draft genome sequence of Acholeplasmataceae bacterium strain Mahy22.</title>
        <authorList>
            <person name="Watanabe M."/>
            <person name="Kojima H."/>
            <person name="Fukui M."/>
        </authorList>
    </citation>
    <scope>NUCLEOTIDE SEQUENCE</scope>
    <source>
        <strain evidence="1">Mahy22</strain>
    </source>
</reference>
<evidence type="ECO:0000313" key="2">
    <source>
        <dbReference type="Proteomes" id="UP000620133"/>
    </source>
</evidence>
<accession>A0A7U9XWS2</accession>
<evidence type="ECO:0000313" key="1">
    <source>
        <dbReference type="EMBL" id="BCR36699.1"/>
    </source>
</evidence>
<dbReference type="RefSeq" id="WP_176239344.1">
    <property type="nucleotide sequence ID" value="NZ_AP024412.1"/>
</dbReference>
<proteinExistence type="predicted"/>
<sequence length="153" mass="18414">MENLLVGKRLINQRHILSDLIYAKDLEKNPTIIAMEFKYKEDVSYMFEYLGTSYEFQDEAIFTNFMQWFGDLGKHLGFNMIKMKEVFYLIEQELLEFLDQSNLDMLDVFRKGCVVYEDSYNDLFIEEIEDDIFLNYLVNMKSNLAEKYVMDYM</sequence>